<reference evidence="1 2" key="1">
    <citation type="submission" date="2016-06" db="EMBL/GenBank/DDBJ databases">
        <authorList>
            <person name="Kjaerup R.B."/>
            <person name="Dalgaard T.S."/>
            <person name="Juul-Madsen H.R."/>
        </authorList>
    </citation>
    <scope>NUCLEOTIDE SEQUENCE [LARGE SCALE GENOMIC DNA]</scope>
    <source>
        <strain evidence="1 2">1276495.2</strain>
    </source>
</reference>
<sequence>MSTSLGARVIAIWRATHSAPNRGRLPGCFGSDESYAEEATRQLCIDKPLLYDKYLTVILTLFSTQALHIYFTAHTSGMDSMLAVKTQRSAKTNSVSAQMFWCASERATGRLVILTRPFHRRLI</sequence>
<evidence type="ECO:0000313" key="1">
    <source>
        <dbReference type="EMBL" id="OBJ85387.1"/>
    </source>
</evidence>
<organism evidence="1 2">
    <name type="scientific">Mycobacterium asiaticum</name>
    <dbReference type="NCBI Taxonomy" id="1790"/>
    <lineage>
        <taxon>Bacteria</taxon>
        <taxon>Bacillati</taxon>
        <taxon>Actinomycetota</taxon>
        <taxon>Actinomycetes</taxon>
        <taxon>Mycobacteriales</taxon>
        <taxon>Mycobacteriaceae</taxon>
        <taxon>Mycobacterium</taxon>
    </lineage>
</organism>
<dbReference type="AlphaFoldDB" id="A0A1A3KJT2"/>
<proteinExistence type="predicted"/>
<accession>A0A1A3KJT2</accession>
<comment type="caution">
    <text evidence="1">The sequence shown here is derived from an EMBL/GenBank/DDBJ whole genome shotgun (WGS) entry which is preliminary data.</text>
</comment>
<protein>
    <submittedName>
        <fullName evidence="1">Uncharacterized protein</fullName>
    </submittedName>
</protein>
<name>A0A1A3KJT2_MYCAS</name>
<dbReference type="Proteomes" id="UP000093925">
    <property type="component" value="Unassembled WGS sequence"/>
</dbReference>
<dbReference type="EMBL" id="LZLM01000072">
    <property type="protein sequence ID" value="OBJ85387.1"/>
    <property type="molecule type" value="Genomic_DNA"/>
</dbReference>
<gene>
    <name evidence="1" type="ORF">A5640_01365</name>
</gene>
<evidence type="ECO:0000313" key="2">
    <source>
        <dbReference type="Proteomes" id="UP000093925"/>
    </source>
</evidence>